<reference evidence="3" key="1">
    <citation type="submission" date="2018-09" db="EMBL/GenBank/DDBJ databases">
        <authorList>
            <person name="Ashton P.M."/>
            <person name="Dallman T."/>
            <person name="Nair S."/>
            <person name="De Pinna E."/>
            <person name="Peters T."/>
            <person name="Grant K."/>
        </authorList>
    </citation>
    <scope>NUCLEOTIDE SEQUENCE [LARGE SCALE GENOMIC DNA]</scope>
    <source>
        <strain evidence="5">140692</strain>
        <strain evidence="6">367309</strain>
        <strain evidence="3">412099</strain>
        <strain evidence="4">498895</strain>
    </source>
</reference>
<dbReference type="SUPFAM" id="SSF53474">
    <property type="entry name" value="alpha/beta-Hydrolases"/>
    <property type="match status" value="1"/>
</dbReference>
<dbReference type="PANTHER" id="PTHR11487:SF0">
    <property type="entry name" value="S-ACYL FATTY ACID SYNTHASE THIOESTERASE, MEDIUM CHAIN"/>
    <property type="match status" value="1"/>
</dbReference>
<feature type="domain" description="Thioesterase" evidence="2">
    <location>
        <begin position="7"/>
        <end position="215"/>
    </location>
</feature>
<comment type="caution">
    <text evidence="3">The sequence shown here is derived from an EMBL/GenBank/DDBJ whole genome shotgun (WGS) entry which is preliminary data.</text>
</comment>
<dbReference type="Proteomes" id="UP000839631">
    <property type="component" value="Unassembled WGS sequence"/>
</dbReference>
<evidence type="ECO:0000313" key="4">
    <source>
        <dbReference type="EMBL" id="EBR8574474.1"/>
    </source>
</evidence>
<protein>
    <submittedName>
        <fullName evidence="3">Thioesterase</fullName>
    </submittedName>
</protein>
<dbReference type="EMBL" id="AAGTQF010000091">
    <property type="protein sequence ID" value="EBR8574474.1"/>
    <property type="molecule type" value="Genomic_DNA"/>
</dbReference>
<gene>
    <name evidence="3" type="ORF">D6K54_23780</name>
    <name evidence="5" type="ORF">D6S17_21320</name>
    <name evidence="4" type="ORF">DOV67_23520</name>
    <name evidence="6" type="ORF">EZX71_24440</name>
</gene>
<evidence type="ECO:0000313" key="5">
    <source>
        <dbReference type="EMBL" id="EBY8644069.1"/>
    </source>
</evidence>
<dbReference type="Gene3D" id="3.40.50.1820">
    <property type="entry name" value="alpha/beta hydrolase"/>
    <property type="match status" value="1"/>
</dbReference>
<dbReference type="AlphaFoldDB" id="A0A3Z6QRU4"/>
<dbReference type="EMBL" id="AAKVUB010000044">
    <property type="protein sequence ID" value="ECW2471041.1"/>
    <property type="molecule type" value="Genomic_DNA"/>
</dbReference>
<dbReference type="EMBL" id="AAAGSE010000050">
    <property type="protein sequence ID" value="EAC0789698.1"/>
    <property type="molecule type" value="Genomic_DNA"/>
</dbReference>
<dbReference type="Proteomes" id="UP000839708">
    <property type="component" value="Unassembled WGS sequence"/>
</dbReference>
<comment type="similarity">
    <text evidence="1">Belongs to the thioesterase family.</text>
</comment>
<dbReference type="PANTHER" id="PTHR11487">
    <property type="entry name" value="THIOESTERASE"/>
    <property type="match status" value="1"/>
</dbReference>
<evidence type="ECO:0000313" key="3">
    <source>
        <dbReference type="EMBL" id="EAC0789698.1"/>
    </source>
</evidence>
<name>A0A3Z6QRU4_SALEB</name>
<dbReference type="Pfam" id="PF00975">
    <property type="entry name" value="Thioesterase"/>
    <property type="match status" value="1"/>
</dbReference>
<proteinExistence type="inferred from homology"/>
<evidence type="ECO:0000259" key="2">
    <source>
        <dbReference type="Pfam" id="PF00975"/>
    </source>
</evidence>
<evidence type="ECO:0000256" key="1">
    <source>
        <dbReference type="ARBA" id="ARBA00007169"/>
    </source>
</evidence>
<dbReference type="Proteomes" id="UP000839733">
    <property type="component" value="Unassembled WGS sequence"/>
</dbReference>
<organism evidence="3">
    <name type="scientific">Salmonella enterica subsp. enterica serovar Java</name>
    <dbReference type="NCBI Taxonomy" id="224729"/>
    <lineage>
        <taxon>Bacteria</taxon>
        <taxon>Pseudomonadati</taxon>
        <taxon>Pseudomonadota</taxon>
        <taxon>Gammaproteobacteria</taxon>
        <taxon>Enterobacterales</taxon>
        <taxon>Enterobacteriaceae</taxon>
        <taxon>Salmonella</taxon>
    </lineage>
</organism>
<evidence type="ECO:0000313" key="6">
    <source>
        <dbReference type="EMBL" id="ECW2471041.1"/>
    </source>
</evidence>
<dbReference type="InterPro" id="IPR012223">
    <property type="entry name" value="TEII"/>
</dbReference>
<dbReference type="GO" id="GO:0008610">
    <property type="term" value="P:lipid biosynthetic process"/>
    <property type="evidence" value="ECO:0007669"/>
    <property type="project" value="TreeGrafter"/>
</dbReference>
<dbReference type="InterPro" id="IPR001031">
    <property type="entry name" value="Thioesterase"/>
</dbReference>
<sequence length="241" mass="27595">MNNRPYLAMFHHAGGNAAALNHLAKIFMPCFNVIQFEMPGRGRRRKEPLANDISLVVDDFATRLPSCEPIFFLGHSLGAYIAYLMAAYCRSREPSRQIALIVIANDPIHCRQNFTFADSVQPPDMQLIHFASRLGQLPDWLHQEPLLLDQFLRVLAADLQVADSISPSDTVPLEDIPLLAIYSREDPLLQEPPRRWQECTRYYFELAEISGGHFISECQGEQIRKITLNFIHKYNLCRNDL</sequence>
<accession>A0A3Z6QRU4</accession>
<dbReference type="InterPro" id="IPR029058">
    <property type="entry name" value="AB_hydrolase_fold"/>
</dbReference>
<dbReference type="EMBL" id="AAHPHN010000045">
    <property type="protein sequence ID" value="EBY8644069.1"/>
    <property type="molecule type" value="Genomic_DNA"/>
</dbReference>